<evidence type="ECO:0000256" key="1">
    <source>
        <dbReference type="SAM" id="MobiDB-lite"/>
    </source>
</evidence>
<dbReference type="Gene3D" id="3.30.1040.20">
    <property type="match status" value="1"/>
</dbReference>
<organism evidence="2 3">
    <name type="scientific">Flavilitoribacter nigricans (strain ATCC 23147 / DSM 23189 / NBRC 102662 / NCIMB 1420 / SS-2)</name>
    <name type="common">Lewinella nigricans</name>
    <dbReference type="NCBI Taxonomy" id="1122177"/>
    <lineage>
        <taxon>Bacteria</taxon>
        <taxon>Pseudomonadati</taxon>
        <taxon>Bacteroidota</taxon>
        <taxon>Saprospiria</taxon>
        <taxon>Saprospirales</taxon>
        <taxon>Lewinellaceae</taxon>
        <taxon>Flavilitoribacter</taxon>
    </lineage>
</organism>
<gene>
    <name evidence="2" type="ORF">CRP01_33250</name>
</gene>
<dbReference type="Pfam" id="PF01289">
    <property type="entry name" value="Thiol_cytolysin"/>
    <property type="match status" value="1"/>
</dbReference>
<evidence type="ECO:0000313" key="3">
    <source>
        <dbReference type="Proteomes" id="UP000223913"/>
    </source>
</evidence>
<dbReference type="InterPro" id="IPR036359">
    <property type="entry name" value="Thiol_cytolysin_sf"/>
</dbReference>
<dbReference type="GO" id="GO:0015485">
    <property type="term" value="F:cholesterol binding"/>
    <property type="evidence" value="ECO:0007669"/>
    <property type="project" value="InterPro"/>
</dbReference>
<dbReference type="Gene3D" id="3.90.840.10">
    <property type="entry name" value="Thiol-activated cytolysin superfamily/Thiol-activated cytolysin, alpha-beta domain"/>
    <property type="match status" value="1"/>
</dbReference>
<evidence type="ECO:0008006" key="4">
    <source>
        <dbReference type="Google" id="ProtNLM"/>
    </source>
</evidence>
<sequence>MNDFHYKPLIPITMFIFLNVKQAINSCKLLTTYLVFALLLLATACKDDVFEPLPLPNYGTLQTDPGSPQSGTTLTAGTTDTLPTVAGPGDKGELRCHKTSYNARQIQELSNMIATDGTTGIIFPGAIIQGGAFEAGNFTPVTIPKAGGPLTLNGLSGGEEITVIADVYDYDEVSQKINGMLNNVSKEVNATVANFSYVLEEAYSKEEFQFNLGFDARYGLTQVTGEFSLDKEIEGSRVMLKFDQVFYTISINDPETQYSLFADGENARDPEHQMGEGNPPLYVKSASYGRQIYFIVESKYGTEEVKASLDAAYKGLGGSVEVSAGLTASKILDESSITYIVRGGGSAIALEEAPGFNAVQRVIREGASWSLSNPGILLAYELRYLATRQPARIAMVTDFVRKTCRLDQPAAYRITPVYIDCIDCRELDPFDDDKREFSGNARITTSRNPEPQILPVSIFGVPPGDKKSYDENPELRGDIELEDPRASDYIRINMNLIELDDPPNADDDFGDITHTLKLDNLLEVNASTTLDFHFWDMVGKGANEQQAIVQLRITRIR</sequence>
<feature type="compositionally biased region" description="Polar residues" evidence="1">
    <location>
        <begin position="59"/>
        <end position="70"/>
    </location>
</feature>
<feature type="compositionally biased region" description="Low complexity" evidence="1">
    <location>
        <begin position="71"/>
        <end position="84"/>
    </location>
</feature>
<dbReference type="InterPro" id="IPR036363">
    <property type="entry name" value="Thiol_cytolysin_ab_sf"/>
</dbReference>
<evidence type="ECO:0000313" key="2">
    <source>
        <dbReference type="EMBL" id="PHN02203.1"/>
    </source>
</evidence>
<dbReference type="AlphaFoldDB" id="A0A2D0N378"/>
<dbReference type="SUPFAM" id="SSF56978">
    <property type="entry name" value="Perfringolysin"/>
    <property type="match status" value="1"/>
</dbReference>
<proteinExistence type="predicted"/>
<protein>
    <recommendedName>
        <fullName evidence="4">Thiol-activated cytolysin</fullName>
    </recommendedName>
</protein>
<dbReference type="Gene3D" id="3.40.30.40">
    <property type="entry name" value="Perfringolysin"/>
    <property type="match status" value="1"/>
</dbReference>
<keyword evidence="3" id="KW-1185">Reference proteome</keyword>
<dbReference type="PRINTS" id="PR01400">
    <property type="entry name" value="TACYTOLYSIN"/>
</dbReference>
<dbReference type="Proteomes" id="UP000223913">
    <property type="component" value="Unassembled WGS sequence"/>
</dbReference>
<feature type="region of interest" description="Disordered" evidence="1">
    <location>
        <begin position="59"/>
        <end position="89"/>
    </location>
</feature>
<comment type="caution">
    <text evidence="2">The sequence shown here is derived from an EMBL/GenBank/DDBJ whole genome shotgun (WGS) entry which is preliminary data.</text>
</comment>
<dbReference type="EMBL" id="PDUD01000043">
    <property type="protein sequence ID" value="PHN02203.1"/>
    <property type="molecule type" value="Genomic_DNA"/>
</dbReference>
<accession>A0A2D0N378</accession>
<dbReference type="OrthoDB" id="740297at2"/>
<reference evidence="2 3" key="1">
    <citation type="submission" date="2017-10" db="EMBL/GenBank/DDBJ databases">
        <title>The draft genome sequence of Lewinella nigricans NBRC 102662.</title>
        <authorList>
            <person name="Wang K."/>
        </authorList>
    </citation>
    <scope>NUCLEOTIDE SEQUENCE [LARGE SCALE GENOMIC DNA]</scope>
    <source>
        <strain evidence="2 3">NBRC 102662</strain>
    </source>
</reference>
<name>A0A2D0N378_FLAN2</name>
<dbReference type="InterPro" id="IPR001869">
    <property type="entry name" value="Thiol_cytolysin"/>
</dbReference>